<dbReference type="PANTHER" id="PTHR14226:SF57">
    <property type="entry name" value="BLR7027 PROTEIN"/>
    <property type="match status" value="1"/>
</dbReference>
<keyword evidence="1 4" id="KW-0378">Hydrolase</keyword>
<dbReference type="Proteomes" id="UP001500689">
    <property type="component" value="Unassembled WGS sequence"/>
</dbReference>
<keyword evidence="2 4" id="KW-0442">Lipid degradation</keyword>
<accession>A0ABP6W4I4</accession>
<dbReference type="InterPro" id="IPR002641">
    <property type="entry name" value="PNPLA_dom"/>
</dbReference>
<feature type="short sequence motif" description="GXGXXG" evidence="4">
    <location>
        <begin position="14"/>
        <end position="19"/>
    </location>
</feature>
<dbReference type="InterPro" id="IPR016035">
    <property type="entry name" value="Acyl_Trfase/lysoPLipase"/>
</dbReference>
<feature type="active site" description="Nucleophile" evidence="4">
    <location>
        <position position="47"/>
    </location>
</feature>
<dbReference type="Gene3D" id="3.40.1090.10">
    <property type="entry name" value="Cytosolic phospholipase A2 catalytic domain"/>
    <property type="match status" value="2"/>
</dbReference>
<feature type="short sequence motif" description="GXSXG" evidence="4">
    <location>
        <begin position="45"/>
        <end position="49"/>
    </location>
</feature>
<comment type="caution">
    <text evidence="6">The sequence shown here is derived from an EMBL/GenBank/DDBJ whole genome shotgun (WGS) entry which is preliminary data.</text>
</comment>
<dbReference type="Pfam" id="PF01734">
    <property type="entry name" value="Patatin"/>
    <property type="match status" value="1"/>
</dbReference>
<protein>
    <submittedName>
        <fullName evidence="6">Patatin-like phospholipase family protein</fullName>
    </submittedName>
</protein>
<gene>
    <name evidence="6" type="ORF">GCM10022222_29170</name>
</gene>
<keyword evidence="3 4" id="KW-0443">Lipid metabolism</keyword>
<organism evidence="6 7">
    <name type="scientific">Amycolatopsis ultiminotia</name>
    <dbReference type="NCBI Taxonomy" id="543629"/>
    <lineage>
        <taxon>Bacteria</taxon>
        <taxon>Bacillati</taxon>
        <taxon>Actinomycetota</taxon>
        <taxon>Actinomycetes</taxon>
        <taxon>Pseudonocardiales</taxon>
        <taxon>Pseudonocardiaceae</taxon>
        <taxon>Amycolatopsis</taxon>
    </lineage>
</organism>
<evidence type="ECO:0000256" key="2">
    <source>
        <dbReference type="ARBA" id="ARBA00022963"/>
    </source>
</evidence>
<evidence type="ECO:0000259" key="5">
    <source>
        <dbReference type="PROSITE" id="PS51635"/>
    </source>
</evidence>
<dbReference type="EMBL" id="BAAAZN010000005">
    <property type="protein sequence ID" value="GAA3543683.1"/>
    <property type="molecule type" value="Genomic_DNA"/>
</dbReference>
<keyword evidence="7" id="KW-1185">Reference proteome</keyword>
<reference evidence="7" key="1">
    <citation type="journal article" date="2019" name="Int. J. Syst. Evol. Microbiol.">
        <title>The Global Catalogue of Microorganisms (GCM) 10K type strain sequencing project: providing services to taxonomists for standard genome sequencing and annotation.</title>
        <authorList>
            <consortium name="The Broad Institute Genomics Platform"/>
            <consortium name="The Broad Institute Genome Sequencing Center for Infectious Disease"/>
            <person name="Wu L."/>
            <person name="Ma J."/>
        </authorList>
    </citation>
    <scope>NUCLEOTIDE SEQUENCE [LARGE SCALE GENOMIC DNA]</scope>
    <source>
        <strain evidence="7">JCM 16898</strain>
    </source>
</reference>
<feature type="short sequence motif" description="DGA/G" evidence="4">
    <location>
        <begin position="189"/>
        <end position="191"/>
    </location>
</feature>
<dbReference type="SUPFAM" id="SSF52151">
    <property type="entry name" value="FabD/lysophospholipase-like"/>
    <property type="match status" value="1"/>
</dbReference>
<sequence>MPDTGSAKTLVLGGGGAVGIGWQTGLLAGLAEAGLDFTDAGRVIGTSAGSIVGAFLTSGKQTAGAFDAISRLGATTTGNQLRDGSQALMTAMTEAGVGSDPDAALRKIGGLAAAQDTALDEAAFLGLLDSLRDQPWPETLRTTAIDVVTGELRVWGPDDDVNLAQAVAASCAVPMVFPPIGIHGHRYMDGGALSHLNAAAAAGADRVLALSCFPLIPPPGTDEGFAAALQIAGREIEEVRATGAVVEAIEPSPEVFALAGAQGDMLNPQLAEPAHELGHRQARAVLDQVTTAWQS</sequence>
<proteinExistence type="predicted"/>
<evidence type="ECO:0000256" key="3">
    <source>
        <dbReference type="ARBA" id="ARBA00023098"/>
    </source>
</evidence>
<name>A0ABP6W4I4_9PSEU</name>
<evidence type="ECO:0000256" key="1">
    <source>
        <dbReference type="ARBA" id="ARBA00022801"/>
    </source>
</evidence>
<evidence type="ECO:0000313" key="7">
    <source>
        <dbReference type="Proteomes" id="UP001500689"/>
    </source>
</evidence>
<dbReference type="PANTHER" id="PTHR14226">
    <property type="entry name" value="NEUROPATHY TARGET ESTERASE/SWISS CHEESE D.MELANOGASTER"/>
    <property type="match status" value="1"/>
</dbReference>
<evidence type="ECO:0000256" key="4">
    <source>
        <dbReference type="PROSITE-ProRule" id="PRU01161"/>
    </source>
</evidence>
<dbReference type="PROSITE" id="PS51635">
    <property type="entry name" value="PNPLA"/>
    <property type="match status" value="1"/>
</dbReference>
<feature type="active site" description="Proton acceptor" evidence="4">
    <location>
        <position position="189"/>
    </location>
</feature>
<dbReference type="InterPro" id="IPR050301">
    <property type="entry name" value="NTE"/>
</dbReference>
<dbReference type="RefSeq" id="WP_344859782.1">
    <property type="nucleotide sequence ID" value="NZ_BAAAZN010000005.1"/>
</dbReference>
<feature type="domain" description="PNPLA" evidence="5">
    <location>
        <begin position="10"/>
        <end position="202"/>
    </location>
</feature>
<evidence type="ECO:0000313" key="6">
    <source>
        <dbReference type="EMBL" id="GAA3543683.1"/>
    </source>
</evidence>